<protein>
    <submittedName>
        <fullName evidence="1">Uncharacterized protein</fullName>
    </submittedName>
</protein>
<name>A0ABR4LL05_9EURO</name>
<comment type="caution">
    <text evidence="1">The sequence shown here is derived from an EMBL/GenBank/DDBJ whole genome shotgun (WGS) entry which is preliminary data.</text>
</comment>
<keyword evidence="2" id="KW-1185">Reference proteome</keyword>
<evidence type="ECO:0000313" key="2">
    <source>
        <dbReference type="Proteomes" id="UP001610432"/>
    </source>
</evidence>
<dbReference type="EMBL" id="JBFXLQ010000033">
    <property type="protein sequence ID" value="KAL2865215.1"/>
    <property type="molecule type" value="Genomic_DNA"/>
</dbReference>
<dbReference type="Proteomes" id="UP001610432">
    <property type="component" value="Unassembled WGS sequence"/>
</dbReference>
<dbReference type="GeneID" id="98148407"/>
<sequence length="434" mass="48655">MPLPMQVSLPLALHLRSPVTYDLVSNRRWKPGEKFDNGRTLNQFGFLEEHSDRGKATLLFAAILRAIFNHPDWAQLHAFFTARFNNKSKDKDKTGQQSKKSVSPASRTLYPFDKESLFSSRQTPKIVDFRTDLESVNLPADFASLLATAGRTSRSRMLGPDPQPAAIGPAISAAFGAGAYMDLVYAGHPPGKYPELHWIGEQLYGWPDGELQPLTQATSKKGGRGRYWAEWAALWKEIAEWVYEHDSTALQLRFLGSHSYKYRLSEEENRSFDHFGKVPRAYLATDAINAADAIRDVFAQLAAEPVRFQGIEWSYLEIDVPSAVSEQFYKRFGTAGKSEPSERYAELLRAVGMGSSLVYDEVSPVALKPCPATFRGAAWEAWLLSIEGGDVVVVETVFQALWAVTLLSQLPLDIRILDEGERFPKCRDPTEVYI</sequence>
<reference evidence="1 2" key="1">
    <citation type="submission" date="2024-07" db="EMBL/GenBank/DDBJ databases">
        <title>Section-level genome sequencing and comparative genomics of Aspergillus sections Usti and Cavernicolus.</title>
        <authorList>
            <consortium name="Lawrence Berkeley National Laboratory"/>
            <person name="Nybo J.L."/>
            <person name="Vesth T.C."/>
            <person name="Theobald S."/>
            <person name="Frisvad J.C."/>
            <person name="Larsen T.O."/>
            <person name="Kjaerboelling I."/>
            <person name="Rothschild-Mancinelli K."/>
            <person name="Lyhne E.K."/>
            <person name="Kogle M.E."/>
            <person name="Barry K."/>
            <person name="Clum A."/>
            <person name="Na H."/>
            <person name="Ledsgaard L."/>
            <person name="Lin J."/>
            <person name="Lipzen A."/>
            <person name="Kuo A."/>
            <person name="Riley R."/>
            <person name="Mondo S."/>
            <person name="Labutti K."/>
            <person name="Haridas S."/>
            <person name="Pangalinan J."/>
            <person name="Salamov A.A."/>
            <person name="Simmons B.A."/>
            <person name="Magnuson J.K."/>
            <person name="Chen J."/>
            <person name="Drula E."/>
            <person name="Henrissat B."/>
            <person name="Wiebenga A."/>
            <person name="Lubbers R.J."/>
            <person name="Gomes A.C."/>
            <person name="Macurrencykelacurrency M.R."/>
            <person name="Stajich J."/>
            <person name="Grigoriev I.V."/>
            <person name="Mortensen U.H."/>
            <person name="De Vries R.P."/>
            <person name="Baker S.E."/>
            <person name="Andersen M.R."/>
        </authorList>
    </citation>
    <scope>NUCLEOTIDE SEQUENCE [LARGE SCALE GENOMIC DNA]</scope>
    <source>
        <strain evidence="1 2">CBS 449.75</strain>
    </source>
</reference>
<evidence type="ECO:0000313" key="1">
    <source>
        <dbReference type="EMBL" id="KAL2865215.1"/>
    </source>
</evidence>
<gene>
    <name evidence="1" type="ORF">BJX67DRAFT_382958</name>
</gene>
<accession>A0ABR4LL05</accession>
<proteinExistence type="predicted"/>
<organism evidence="1 2">
    <name type="scientific">Aspergillus lucknowensis</name>
    <dbReference type="NCBI Taxonomy" id="176173"/>
    <lineage>
        <taxon>Eukaryota</taxon>
        <taxon>Fungi</taxon>
        <taxon>Dikarya</taxon>
        <taxon>Ascomycota</taxon>
        <taxon>Pezizomycotina</taxon>
        <taxon>Eurotiomycetes</taxon>
        <taxon>Eurotiomycetidae</taxon>
        <taxon>Eurotiales</taxon>
        <taxon>Aspergillaceae</taxon>
        <taxon>Aspergillus</taxon>
        <taxon>Aspergillus subgen. Nidulantes</taxon>
    </lineage>
</organism>
<dbReference type="RefSeq" id="XP_070884194.1">
    <property type="nucleotide sequence ID" value="XM_071033335.1"/>
</dbReference>